<dbReference type="AlphaFoldDB" id="A0A0N8VZR1"/>
<dbReference type="STRING" id="1544416.Cocul_01410"/>
<evidence type="ECO:0000256" key="3">
    <source>
        <dbReference type="ARBA" id="ARBA00022448"/>
    </source>
</evidence>
<keyword evidence="3" id="KW-0813">Transport</keyword>
<keyword evidence="4 8" id="KW-1003">Cell membrane</keyword>
<feature type="transmembrane region" description="Helical" evidence="8">
    <location>
        <begin position="104"/>
        <end position="123"/>
    </location>
</feature>
<gene>
    <name evidence="9" type="ORF">Cocul_01410</name>
</gene>
<keyword evidence="6 8" id="KW-1133">Transmembrane helix</keyword>
<organism evidence="9 10">
    <name type="scientific">Corynebacterium oculi</name>
    <dbReference type="NCBI Taxonomy" id="1544416"/>
    <lineage>
        <taxon>Bacteria</taxon>
        <taxon>Bacillati</taxon>
        <taxon>Actinomycetota</taxon>
        <taxon>Actinomycetes</taxon>
        <taxon>Mycobacteriales</taxon>
        <taxon>Corynebacteriaceae</taxon>
        <taxon>Corynebacterium</taxon>
    </lineage>
</organism>
<comment type="similarity">
    <text evidence="2 8">Belongs to the 4-toluene sulfonate uptake permease (TSUP) (TC 2.A.102) family.</text>
</comment>
<dbReference type="InterPro" id="IPR002781">
    <property type="entry name" value="TM_pro_TauE-like"/>
</dbReference>
<feature type="transmembrane region" description="Helical" evidence="8">
    <location>
        <begin position="194"/>
        <end position="215"/>
    </location>
</feature>
<evidence type="ECO:0000313" key="9">
    <source>
        <dbReference type="EMBL" id="KQB84602.1"/>
    </source>
</evidence>
<feature type="transmembrane region" description="Helical" evidence="8">
    <location>
        <begin position="144"/>
        <end position="174"/>
    </location>
</feature>
<protein>
    <recommendedName>
        <fullName evidence="8">Probable membrane transporter protein</fullName>
    </recommendedName>
</protein>
<accession>A0A0N8VZR1</accession>
<comment type="caution">
    <text evidence="9">The sequence shown here is derived from an EMBL/GenBank/DDBJ whole genome shotgun (WGS) entry which is preliminary data.</text>
</comment>
<dbReference type="InterPro" id="IPR052017">
    <property type="entry name" value="TSUP"/>
</dbReference>
<dbReference type="OrthoDB" id="554695at2"/>
<dbReference type="GO" id="GO:0005886">
    <property type="term" value="C:plasma membrane"/>
    <property type="evidence" value="ECO:0007669"/>
    <property type="project" value="UniProtKB-SubCell"/>
</dbReference>
<dbReference type="Pfam" id="PF01925">
    <property type="entry name" value="TauE"/>
    <property type="match status" value="1"/>
</dbReference>
<keyword evidence="5 8" id="KW-0812">Transmembrane</keyword>
<dbReference type="PATRIC" id="fig|1544416.3.peg.1414"/>
<dbReference type="Proteomes" id="UP000050517">
    <property type="component" value="Unassembled WGS sequence"/>
</dbReference>
<dbReference type="EMBL" id="LKST01000002">
    <property type="protein sequence ID" value="KQB84602.1"/>
    <property type="molecule type" value="Genomic_DNA"/>
</dbReference>
<keyword evidence="7 8" id="KW-0472">Membrane</keyword>
<evidence type="ECO:0000256" key="6">
    <source>
        <dbReference type="ARBA" id="ARBA00022989"/>
    </source>
</evidence>
<comment type="subcellular location">
    <subcellularLocation>
        <location evidence="1 8">Cell membrane</location>
        <topology evidence="1 8">Multi-pass membrane protein</topology>
    </subcellularLocation>
</comment>
<feature type="transmembrane region" description="Helical" evidence="8">
    <location>
        <begin position="12"/>
        <end position="39"/>
    </location>
</feature>
<evidence type="ECO:0000256" key="8">
    <source>
        <dbReference type="RuleBase" id="RU363041"/>
    </source>
</evidence>
<feature type="transmembrane region" description="Helical" evidence="8">
    <location>
        <begin position="79"/>
        <end position="98"/>
    </location>
</feature>
<dbReference type="PANTHER" id="PTHR30269:SF0">
    <property type="entry name" value="MEMBRANE TRANSPORTER PROTEIN YFCA-RELATED"/>
    <property type="match status" value="1"/>
</dbReference>
<dbReference type="RefSeq" id="WP_055122510.1">
    <property type="nucleotide sequence ID" value="NZ_LKST01000002.1"/>
</dbReference>
<reference evidence="9 10" key="1">
    <citation type="submission" date="2015-10" db="EMBL/GenBank/DDBJ databases">
        <title>Corynebacteirum lowii and Corynebacterium oculi species nova, derived from human clinical disease and and emended description of Corynebacterium mastiditis.</title>
        <authorList>
            <person name="Bernard K."/>
            <person name="Pacheco A.L."/>
            <person name="Mcdougall C."/>
            <person name="Burtx T."/>
            <person name="Weibe D."/>
            <person name="Tyler S."/>
            <person name="Olson A.B."/>
            <person name="Cnockaert M."/>
            <person name="Eguchi H."/>
            <person name="Kuwahara T."/>
            <person name="Nakayama-Imaohji H."/>
            <person name="Boudewijins M."/>
            <person name="Van Hoecke F."/>
            <person name="Bernier A.-M."/>
            <person name="Vandamme P."/>
        </authorList>
    </citation>
    <scope>NUCLEOTIDE SEQUENCE [LARGE SCALE GENOMIC DNA]</scope>
    <source>
        <strain evidence="9 10">NML 130210</strain>
    </source>
</reference>
<evidence type="ECO:0000256" key="7">
    <source>
        <dbReference type="ARBA" id="ARBA00023136"/>
    </source>
</evidence>
<evidence type="ECO:0000256" key="2">
    <source>
        <dbReference type="ARBA" id="ARBA00009142"/>
    </source>
</evidence>
<keyword evidence="10" id="KW-1185">Reference proteome</keyword>
<evidence type="ECO:0000256" key="5">
    <source>
        <dbReference type="ARBA" id="ARBA00022692"/>
    </source>
</evidence>
<name>A0A0N8VZR1_9CORY</name>
<dbReference type="PANTHER" id="PTHR30269">
    <property type="entry name" value="TRANSMEMBRANE PROTEIN YFCA"/>
    <property type="match status" value="1"/>
</dbReference>
<evidence type="ECO:0000256" key="4">
    <source>
        <dbReference type="ARBA" id="ARBA00022475"/>
    </source>
</evidence>
<feature type="transmembrane region" description="Helical" evidence="8">
    <location>
        <begin position="236"/>
        <end position="254"/>
    </location>
</feature>
<sequence>MAAELGLGTWVLLAGGAAVAGWIDALVGGGGLVLIPLLLTGAPQIPYATVLVSNKLASVSGTASAAITLVRRVRPPGAVLWWAVPLAAACAAGGALLATAIDSAVMRPVTIVLLVSVGIFVALRPDFGAQARPHPWRGWRAAAVLLAVGIIAAYDGFFGPGTGMFLIMAFTALLGQNFLTSAAMSKVINTATNFGALCVFLAGGHVWWTLGLVLAAANICGAQLGARTVLGGGTRLVRYALLALVVVMSAYLGYQQFLGSQAAG</sequence>
<proteinExistence type="inferred from homology"/>
<evidence type="ECO:0000313" key="10">
    <source>
        <dbReference type="Proteomes" id="UP000050517"/>
    </source>
</evidence>
<evidence type="ECO:0000256" key="1">
    <source>
        <dbReference type="ARBA" id="ARBA00004651"/>
    </source>
</evidence>